<dbReference type="Proteomes" id="UP001300261">
    <property type="component" value="Unassembled WGS sequence"/>
</dbReference>
<feature type="transmembrane region" description="Helical" evidence="1">
    <location>
        <begin position="164"/>
        <end position="184"/>
    </location>
</feature>
<feature type="transmembrane region" description="Helical" evidence="1">
    <location>
        <begin position="120"/>
        <end position="144"/>
    </location>
</feature>
<feature type="transmembrane region" description="Helical" evidence="1">
    <location>
        <begin position="88"/>
        <end position="108"/>
    </location>
</feature>
<proteinExistence type="predicted"/>
<protein>
    <submittedName>
        <fullName evidence="2">Uncharacterized protein</fullName>
    </submittedName>
</protein>
<dbReference type="EMBL" id="JAPEVI010000003">
    <property type="protein sequence ID" value="MCX2721804.1"/>
    <property type="molecule type" value="Genomic_DNA"/>
</dbReference>
<organism evidence="2 3">
    <name type="scientific">Roseibium salinum</name>
    <dbReference type="NCBI Taxonomy" id="1604349"/>
    <lineage>
        <taxon>Bacteria</taxon>
        <taxon>Pseudomonadati</taxon>
        <taxon>Pseudomonadota</taxon>
        <taxon>Alphaproteobacteria</taxon>
        <taxon>Hyphomicrobiales</taxon>
        <taxon>Stappiaceae</taxon>
        <taxon>Roseibium</taxon>
    </lineage>
</organism>
<comment type="caution">
    <text evidence="2">The sequence shown here is derived from an EMBL/GenBank/DDBJ whole genome shotgun (WGS) entry which is preliminary data.</text>
</comment>
<sequence>MATLNARIGALALATGPLAGLLLRFPPVDLIALKLLALGMTTFGAWAFADEMGVYKPLNRAGLVSFAFAAIARMMALLAPAGPEQARLLILYAFALLLAVLFWSVAFLHRSGNVKVIGALGTIGTVTPLLALIIGHLFLGVGAALGVTTLYDLSTTSRPADAEILTVIEFLLFVWGLLAAILLWRGNISSSAAVGLEM</sequence>
<keyword evidence="1" id="KW-0812">Transmembrane</keyword>
<dbReference type="RefSeq" id="WP_265961511.1">
    <property type="nucleotide sequence ID" value="NZ_JAPEVI010000003.1"/>
</dbReference>
<feature type="transmembrane region" description="Helical" evidence="1">
    <location>
        <begin position="61"/>
        <end position="82"/>
    </location>
</feature>
<evidence type="ECO:0000256" key="1">
    <source>
        <dbReference type="SAM" id="Phobius"/>
    </source>
</evidence>
<keyword evidence="3" id="KW-1185">Reference proteome</keyword>
<evidence type="ECO:0000313" key="3">
    <source>
        <dbReference type="Proteomes" id="UP001300261"/>
    </source>
</evidence>
<keyword evidence="1" id="KW-1133">Transmembrane helix</keyword>
<gene>
    <name evidence="2" type="ORF">ON753_05200</name>
</gene>
<evidence type="ECO:0000313" key="2">
    <source>
        <dbReference type="EMBL" id="MCX2721804.1"/>
    </source>
</evidence>
<name>A0ABT3QXY0_9HYPH</name>
<reference evidence="2 3" key="1">
    <citation type="journal article" date="2016" name="Int. J. Syst. Evol. Microbiol.">
        <title>Labrenzia salina sp. nov., isolated from the rhizosphere of the halophyte Arthrocnemum macrostachyum.</title>
        <authorList>
            <person name="Camacho M."/>
            <person name="Redondo-Gomez S."/>
            <person name="Rodriguez-Llorente I."/>
            <person name="Rohde M."/>
            <person name="Sproer C."/>
            <person name="Schumann P."/>
            <person name="Klenk H.P."/>
            <person name="Montero-Calasanz M.D.C."/>
        </authorList>
    </citation>
    <scope>NUCLEOTIDE SEQUENCE [LARGE SCALE GENOMIC DNA]</scope>
    <source>
        <strain evidence="2 3">DSM 29163</strain>
    </source>
</reference>
<keyword evidence="1" id="KW-0472">Membrane</keyword>
<accession>A0ABT3QXY0</accession>
<feature type="transmembrane region" description="Helical" evidence="1">
    <location>
        <begin position="30"/>
        <end position="49"/>
    </location>
</feature>